<dbReference type="HOGENOM" id="CLU_3235000_0_0_9"/>
<evidence type="ECO:0000313" key="1">
    <source>
        <dbReference type="EMBL" id="ADG06882.1"/>
    </source>
</evidence>
<name>D5WRT0_KYRT2</name>
<keyword evidence="2" id="KW-1185">Reference proteome</keyword>
<dbReference type="AlphaFoldDB" id="D5WRT0"/>
<dbReference type="KEGG" id="bts:Btus_2205"/>
<dbReference type="Proteomes" id="UP000002368">
    <property type="component" value="Chromosome"/>
</dbReference>
<protein>
    <submittedName>
        <fullName evidence="1">Uncharacterized protein</fullName>
    </submittedName>
</protein>
<gene>
    <name evidence="1" type="ordered locus">Btus_2205</name>
</gene>
<accession>D5WRT0</accession>
<dbReference type="EMBL" id="CP002017">
    <property type="protein sequence ID" value="ADG06882.1"/>
    <property type="molecule type" value="Genomic_DNA"/>
</dbReference>
<organism evidence="1 2">
    <name type="scientific">Kyrpidia tusciae (strain DSM 2912 / NBRC 15312 / T2)</name>
    <name type="common">Bacillus tusciae</name>
    <dbReference type="NCBI Taxonomy" id="562970"/>
    <lineage>
        <taxon>Bacteria</taxon>
        <taxon>Bacillati</taxon>
        <taxon>Bacillota</taxon>
        <taxon>Bacilli</taxon>
        <taxon>Bacillales</taxon>
        <taxon>Alicyclobacillaceae</taxon>
        <taxon>Kyrpidia</taxon>
    </lineage>
</organism>
<proteinExistence type="predicted"/>
<evidence type="ECO:0000313" key="2">
    <source>
        <dbReference type="Proteomes" id="UP000002368"/>
    </source>
</evidence>
<sequence length="43" mass="4827">MGSQIYPTSVQVNRLRPALISTIWNKSPIGRSGRTTGRKRRSV</sequence>
<dbReference type="STRING" id="562970.Btus_2205"/>
<reference evidence="1 2" key="1">
    <citation type="journal article" date="2011" name="Stand. Genomic Sci.">
        <title>Complete genome sequence of the thermophilic, hydrogen-oxidizing Bacillus tusciae type strain (T2) and reclassification in the new genus, Kyrpidia gen. nov. as Kyrpidia tusciae comb. nov. and emendation of the family Alicyclobacillaceae da Costa and Rainey, 2010.</title>
        <authorList>
            <person name="Klenk H.P."/>
            <person name="Lapidus A."/>
            <person name="Chertkov O."/>
            <person name="Copeland A."/>
            <person name="Del Rio T.G."/>
            <person name="Nolan M."/>
            <person name="Lucas S."/>
            <person name="Chen F."/>
            <person name="Tice H."/>
            <person name="Cheng J.F."/>
            <person name="Han C."/>
            <person name="Bruce D."/>
            <person name="Goodwin L."/>
            <person name="Pitluck S."/>
            <person name="Pati A."/>
            <person name="Ivanova N."/>
            <person name="Mavromatis K."/>
            <person name="Daum C."/>
            <person name="Chen A."/>
            <person name="Palaniappan K."/>
            <person name="Chang Y.J."/>
            <person name="Land M."/>
            <person name="Hauser L."/>
            <person name="Jeffries C.D."/>
            <person name="Detter J.C."/>
            <person name="Rohde M."/>
            <person name="Abt B."/>
            <person name="Pukall R."/>
            <person name="Goker M."/>
            <person name="Bristow J."/>
            <person name="Markowitz V."/>
            <person name="Hugenholtz P."/>
            <person name="Eisen J.A."/>
        </authorList>
    </citation>
    <scope>NUCLEOTIDE SEQUENCE [LARGE SCALE GENOMIC DNA]</scope>
    <source>
        <strain evidence="1 2">DSM 2912</strain>
    </source>
</reference>